<dbReference type="GO" id="GO:0016020">
    <property type="term" value="C:membrane"/>
    <property type="evidence" value="ECO:0007669"/>
    <property type="project" value="InterPro"/>
</dbReference>
<keyword evidence="2" id="KW-1185">Reference proteome</keyword>
<dbReference type="Proteomes" id="UP000237347">
    <property type="component" value="Unassembled WGS sequence"/>
</dbReference>
<accession>A0AAW0JQJ4</accession>
<dbReference type="GO" id="GO:0015079">
    <property type="term" value="F:potassium ion transmembrane transporter activity"/>
    <property type="evidence" value="ECO:0007669"/>
    <property type="project" value="InterPro"/>
</dbReference>
<reference evidence="1 2" key="1">
    <citation type="journal article" date="2018" name="Sci. Data">
        <title>The draft genome sequence of cork oak.</title>
        <authorList>
            <person name="Ramos A.M."/>
            <person name="Usie A."/>
            <person name="Barbosa P."/>
            <person name="Barros P.M."/>
            <person name="Capote T."/>
            <person name="Chaves I."/>
            <person name="Simoes F."/>
            <person name="Abreu I."/>
            <person name="Carrasquinho I."/>
            <person name="Faro C."/>
            <person name="Guimaraes J.B."/>
            <person name="Mendonca D."/>
            <person name="Nobrega F."/>
            <person name="Rodrigues L."/>
            <person name="Saibo N.J.M."/>
            <person name="Varela M.C."/>
            <person name="Egas C."/>
            <person name="Matos J."/>
            <person name="Miguel C.M."/>
            <person name="Oliveira M.M."/>
            <person name="Ricardo C.P."/>
            <person name="Goncalves S."/>
        </authorList>
    </citation>
    <scope>NUCLEOTIDE SEQUENCE [LARGE SCALE GENOMIC DNA]</scope>
    <source>
        <strain evidence="2">cv. HL8</strain>
    </source>
</reference>
<name>A0AAW0JQJ4_QUESU</name>
<dbReference type="AlphaFoldDB" id="A0AAW0JQJ4"/>
<evidence type="ECO:0000313" key="2">
    <source>
        <dbReference type="Proteomes" id="UP000237347"/>
    </source>
</evidence>
<gene>
    <name evidence="1" type="primary">POT5_26</name>
    <name evidence="1" type="ORF">CFP56_029717</name>
</gene>
<proteinExistence type="predicted"/>
<dbReference type="PANTHER" id="PTHR30540">
    <property type="entry name" value="OSMOTIC STRESS POTASSIUM TRANSPORTER"/>
    <property type="match status" value="1"/>
</dbReference>
<dbReference type="EMBL" id="PKMF04000491">
    <property type="protein sequence ID" value="KAK7828997.1"/>
    <property type="molecule type" value="Genomic_DNA"/>
</dbReference>
<sequence length="82" mass="9383">MISLFCSTCGTFALNSLICRYAKVTLIPNQQVEDHDVSNYPLQLPNRRQKRASWLMSKLEKRNFAKSLLLFATMLGTSMVIE</sequence>
<dbReference type="InterPro" id="IPR003855">
    <property type="entry name" value="K+_transporter"/>
</dbReference>
<dbReference type="PANTHER" id="PTHR30540:SF87">
    <property type="entry name" value="POTASSIUM TRANSPORTER"/>
    <property type="match status" value="1"/>
</dbReference>
<comment type="caution">
    <text evidence="1">The sequence shown here is derived from an EMBL/GenBank/DDBJ whole genome shotgun (WGS) entry which is preliminary data.</text>
</comment>
<protein>
    <submittedName>
        <fullName evidence="1">Potassium transporter 5</fullName>
    </submittedName>
</protein>
<organism evidence="1 2">
    <name type="scientific">Quercus suber</name>
    <name type="common">Cork oak</name>
    <dbReference type="NCBI Taxonomy" id="58331"/>
    <lineage>
        <taxon>Eukaryota</taxon>
        <taxon>Viridiplantae</taxon>
        <taxon>Streptophyta</taxon>
        <taxon>Embryophyta</taxon>
        <taxon>Tracheophyta</taxon>
        <taxon>Spermatophyta</taxon>
        <taxon>Magnoliopsida</taxon>
        <taxon>eudicotyledons</taxon>
        <taxon>Gunneridae</taxon>
        <taxon>Pentapetalae</taxon>
        <taxon>rosids</taxon>
        <taxon>fabids</taxon>
        <taxon>Fagales</taxon>
        <taxon>Fagaceae</taxon>
        <taxon>Quercus</taxon>
    </lineage>
</organism>
<evidence type="ECO:0000313" key="1">
    <source>
        <dbReference type="EMBL" id="KAK7828997.1"/>
    </source>
</evidence>